<proteinExistence type="predicted"/>
<protein>
    <recommendedName>
        <fullName evidence="3">Short-chain dehydrogenase</fullName>
    </recommendedName>
</protein>
<evidence type="ECO:0008006" key="3">
    <source>
        <dbReference type="Google" id="ProtNLM"/>
    </source>
</evidence>
<dbReference type="Gene3D" id="3.40.50.720">
    <property type="entry name" value="NAD(P)-binding Rossmann-like Domain"/>
    <property type="match status" value="1"/>
</dbReference>
<organism evidence="1 2">
    <name type="scientific">Dyadobacter luteus</name>
    <dbReference type="NCBI Taxonomy" id="2259619"/>
    <lineage>
        <taxon>Bacteria</taxon>
        <taxon>Pseudomonadati</taxon>
        <taxon>Bacteroidota</taxon>
        <taxon>Cytophagia</taxon>
        <taxon>Cytophagales</taxon>
        <taxon>Spirosomataceae</taxon>
        <taxon>Dyadobacter</taxon>
    </lineage>
</organism>
<accession>A0A3D8Y8P5</accession>
<dbReference type="OrthoDB" id="949876at2"/>
<comment type="caution">
    <text evidence="1">The sequence shown here is derived from an EMBL/GenBank/DDBJ whole genome shotgun (WGS) entry which is preliminary data.</text>
</comment>
<name>A0A3D8Y8P5_9BACT</name>
<evidence type="ECO:0000313" key="1">
    <source>
        <dbReference type="EMBL" id="REA59721.1"/>
    </source>
</evidence>
<gene>
    <name evidence="1" type="ORF">DSL64_17115</name>
</gene>
<dbReference type="Proteomes" id="UP000256373">
    <property type="component" value="Unassembled WGS sequence"/>
</dbReference>
<reference evidence="1 2" key="1">
    <citation type="submission" date="2018-07" db="EMBL/GenBank/DDBJ databases">
        <title>Dyadobacter roseus sp. nov., isolated from rose rhizosphere soil.</title>
        <authorList>
            <person name="Chen L."/>
        </authorList>
    </citation>
    <scope>NUCLEOTIDE SEQUENCE [LARGE SCALE GENOMIC DNA]</scope>
    <source>
        <strain evidence="1 2">RS19</strain>
    </source>
</reference>
<dbReference type="EMBL" id="QNUL01000014">
    <property type="protein sequence ID" value="REA59721.1"/>
    <property type="molecule type" value="Genomic_DNA"/>
</dbReference>
<sequence>MNYFVVQNADIDIGHTVAIDLARQKKNLILIGNDKTRLEELKIQIRSGYSIYVHCLVMLDNSIDAVVRLCEAINDLYFVEGLINIVICDDTTNLDDCSINELSSRLTTELLLPAFMLHQLFPNLMLCADAVWSRIICNKNQIPIVSAAYRISQTGDLSKIEREFCVGSVVVSSEQKCSLADNLFYINI</sequence>
<dbReference type="SUPFAM" id="SSF51735">
    <property type="entry name" value="NAD(P)-binding Rossmann-fold domains"/>
    <property type="match status" value="1"/>
</dbReference>
<dbReference type="AlphaFoldDB" id="A0A3D8Y8P5"/>
<dbReference type="InterPro" id="IPR036291">
    <property type="entry name" value="NAD(P)-bd_dom_sf"/>
</dbReference>
<evidence type="ECO:0000313" key="2">
    <source>
        <dbReference type="Proteomes" id="UP000256373"/>
    </source>
</evidence>
<keyword evidence="2" id="KW-1185">Reference proteome</keyword>
<dbReference type="RefSeq" id="WP_115832137.1">
    <property type="nucleotide sequence ID" value="NZ_QNUL01000014.1"/>
</dbReference>